<dbReference type="InterPro" id="IPR052910">
    <property type="entry name" value="ABC-Purine-Binding"/>
</dbReference>
<feature type="domain" description="ABC transporter substrate-binding protein PnrA-like" evidence="2">
    <location>
        <begin position="41"/>
        <end position="305"/>
    </location>
</feature>
<evidence type="ECO:0000313" key="4">
    <source>
        <dbReference type="Proteomes" id="UP000006242"/>
    </source>
</evidence>
<keyword evidence="1" id="KW-0732">Signal</keyword>
<evidence type="ECO:0000259" key="2">
    <source>
        <dbReference type="Pfam" id="PF02608"/>
    </source>
</evidence>
<dbReference type="OrthoDB" id="9769871at2"/>
<dbReference type="Pfam" id="PF02608">
    <property type="entry name" value="Bmp"/>
    <property type="match status" value="1"/>
</dbReference>
<reference evidence="3 4" key="2">
    <citation type="journal article" date="2013" name="PLoS ONE">
        <title>INDIGO - INtegrated Data Warehouse of MIcrobial GenOmes with Examples from the Red Sea Extremophiles.</title>
        <authorList>
            <person name="Alam I."/>
            <person name="Antunes A."/>
            <person name="Kamau A.A."/>
            <person name="Ba Alawi W."/>
            <person name="Kalkatawi M."/>
            <person name="Stingl U."/>
            <person name="Bajic V.B."/>
        </authorList>
    </citation>
    <scope>NUCLEOTIDE SEQUENCE [LARGE SCALE GENOMIC DNA]</scope>
    <source>
        <strain evidence="3 4">E1L3A</strain>
    </source>
</reference>
<dbReference type="EMBL" id="AFNV02000008">
    <property type="protein sequence ID" value="ERJ19593.1"/>
    <property type="molecule type" value="Genomic_DNA"/>
</dbReference>
<dbReference type="PANTHER" id="PTHR43208">
    <property type="entry name" value="ABC TRANSPORTER SUBSTRATE-BINDING PROTEIN"/>
    <property type="match status" value="1"/>
</dbReference>
<dbReference type="Proteomes" id="UP000006242">
    <property type="component" value="Unassembled WGS sequence"/>
</dbReference>
<protein>
    <submittedName>
        <fullName evidence="3">ABC transporter substrate-binding protein</fullName>
    </submittedName>
</protein>
<dbReference type="STRING" id="1033802.SSPSH_001362"/>
<proteinExistence type="predicted"/>
<dbReference type="eggNOG" id="COG1744">
    <property type="taxonomic scope" value="Bacteria"/>
</dbReference>
<accession>U2FZT8</accession>
<dbReference type="InterPro" id="IPR006311">
    <property type="entry name" value="TAT_signal"/>
</dbReference>
<dbReference type="AlphaFoldDB" id="U2FZT8"/>
<dbReference type="CDD" id="cd19963">
    <property type="entry name" value="PBP1_BMP-like"/>
    <property type="match status" value="1"/>
</dbReference>
<gene>
    <name evidence="3" type="ORF">SSPSH_001362</name>
</gene>
<organism evidence="3 4">
    <name type="scientific">Salinisphaera shabanensis E1L3A</name>
    <dbReference type="NCBI Taxonomy" id="1033802"/>
    <lineage>
        <taxon>Bacteria</taxon>
        <taxon>Pseudomonadati</taxon>
        <taxon>Pseudomonadota</taxon>
        <taxon>Gammaproteobacteria</taxon>
        <taxon>Salinisphaerales</taxon>
        <taxon>Salinisphaeraceae</taxon>
        <taxon>Salinisphaera</taxon>
    </lineage>
</organism>
<dbReference type="PANTHER" id="PTHR43208:SF1">
    <property type="entry name" value="ABC TRANSPORTER SUBSTRATE-BINDING PROTEIN"/>
    <property type="match status" value="1"/>
</dbReference>
<dbReference type="GO" id="GO:0005886">
    <property type="term" value="C:plasma membrane"/>
    <property type="evidence" value="ECO:0007669"/>
    <property type="project" value="InterPro"/>
</dbReference>
<sequence>MKDHRTSISRRRLLQAAGGLGGLGLVGGLVPTAVWAADTLSIGFIYVGPKDDFGYNQAHAEGAAAIAAMDGTKIYEQEGVPETLEVQKVMESMINFDRTQMLFPTSFGYYDPHIKKIAPKYPDVKFLHAGGLYEEGDPENASSYFGYIDEAQYVAGTVAGHMTQTKKLGFVAAKPIPQVLRNINAYTLAARKVDPEITTQVIFTGDWAMPVKEAEATNSLVNQGVDVITCHVDSPKVVSQTAAERGAYVTGYHVDQSPLAPQQYLTGAEWNWGEIYPRFVKWQKAGKDWPHLYRGGLKDGFVKTSDYGPAVTDAARKAGDEAIAYFMSGEGVIYKGELKDNRGNVVIPAGQEREQTDIQLEKMDYLVEGVIGSTSA</sequence>
<evidence type="ECO:0000313" key="3">
    <source>
        <dbReference type="EMBL" id="ERJ19593.1"/>
    </source>
</evidence>
<reference evidence="3 4" key="1">
    <citation type="journal article" date="2011" name="J. Bacteriol.">
        <title>Genome sequence of Salinisphaera shabanensis, a gammaproteobacterium from the harsh, variable environment of the brine-seawater interface of the Shaban Deep in the Red Sea.</title>
        <authorList>
            <person name="Antunes A."/>
            <person name="Alam I."/>
            <person name="Bajic V.B."/>
            <person name="Stingl U."/>
        </authorList>
    </citation>
    <scope>NUCLEOTIDE SEQUENCE [LARGE SCALE GENOMIC DNA]</scope>
    <source>
        <strain evidence="3 4">E1L3A</strain>
    </source>
</reference>
<dbReference type="RefSeq" id="WP_021031507.1">
    <property type="nucleotide sequence ID" value="NZ_AFNV02000008.1"/>
</dbReference>
<keyword evidence="4" id="KW-1185">Reference proteome</keyword>
<comment type="caution">
    <text evidence="3">The sequence shown here is derived from an EMBL/GenBank/DDBJ whole genome shotgun (WGS) entry which is preliminary data.</text>
</comment>
<dbReference type="PROSITE" id="PS51318">
    <property type="entry name" value="TAT"/>
    <property type="match status" value="1"/>
</dbReference>
<name>U2FZT8_9GAMM</name>
<dbReference type="InterPro" id="IPR003760">
    <property type="entry name" value="PnrA-like"/>
</dbReference>
<dbReference type="Gene3D" id="3.40.50.2300">
    <property type="match status" value="2"/>
</dbReference>
<evidence type="ECO:0000256" key="1">
    <source>
        <dbReference type="ARBA" id="ARBA00022729"/>
    </source>
</evidence>